<gene>
    <name evidence="2" type="ORF">KIN_21640</name>
</gene>
<reference evidence="2 3" key="1">
    <citation type="submission" date="2019-12" db="EMBL/GenBank/DDBJ databases">
        <title>Litoreibacter badius sp. nov., a novel bacteriochlorophyll a-containing bacterium in the genus Litoreibacter.</title>
        <authorList>
            <person name="Kanamuro M."/>
            <person name="Takabe Y."/>
            <person name="Mori K."/>
            <person name="Takaichi S."/>
            <person name="Hanada S."/>
        </authorList>
    </citation>
    <scope>NUCLEOTIDE SEQUENCE [LARGE SCALE GENOMIC DNA]</scope>
    <source>
        <strain evidence="2 3">K6</strain>
    </source>
</reference>
<evidence type="ECO:0000313" key="3">
    <source>
        <dbReference type="Proteomes" id="UP000436822"/>
    </source>
</evidence>
<accession>A0A6N6JGX3</accession>
<proteinExistence type="predicted"/>
<name>A0A6N6JGX3_9RHOB</name>
<keyword evidence="3" id="KW-1185">Reference proteome</keyword>
<dbReference type="AlphaFoldDB" id="A0A6N6JGX3"/>
<sequence>MAQQRQSQREQLTTFLRANPIVRAYELRKVGIASQTIKRAVNDGEIIRISRGLYQRADTDVDSQQALAEAAKLVPKGVIAMVSALAFHGLTDQMPRKIWVAINTKDWAPAPAYPPIRIVEFRDKYMQHGIEYHRISGVDVPIFSVQKTLADIFRNSKLVDRSIAVEGLRAALEQRKATPSTIAEAAIGGGAWRIMRPYLEALTANG</sequence>
<evidence type="ECO:0000259" key="1">
    <source>
        <dbReference type="Pfam" id="PF13338"/>
    </source>
</evidence>
<dbReference type="OrthoDB" id="9789781at2"/>
<organism evidence="2 3">
    <name type="scientific">Litoreibacter roseus</name>
    <dbReference type="NCBI Taxonomy" id="2601869"/>
    <lineage>
        <taxon>Bacteria</taxon>
        <taxon>Pseudomonadati</taxon>
        <taxon>Pseudomonadota</taxon>
        <taxon>Alphaproteobacteria</taxon>
        <taxon>Rhodobacterales</taxon>
        <taxon>Roseobacteraceae</taxon>
        <taxon>Litoreibacter</taxon>
    </lineage>
</organism>
<protein>
    <submittedName>
        <fullName evidence="2">Transcriptional regulator</fullName>
    </submittedName>
</protein>
<comment type="caution">
    <text evidence="2">The sequence shown here is derived from an EMBL/GenBank/DDBJ whole genome shotgun (WGS) entry which is preliminary data.</text>
</comment>
<dbReference type="EMBL" id="BLJE01000002">
    <property type="protein sequence ID" value="GFE65090.1"/>
    <property type="molecule type" value="Genomic_DNA"/>
</dbReference>
<evidence type="ECO:0000313" key="2">
    <source>
        <dbReference type="EMBL" id="GFE65090.1"/>
    </source>
</evidence>
<feature type="domain" description="AbiEi antitoxin N-terminal" evidence="1">
    <location>
        <begin position="11"/>
        <end position="56"/>
    </location>
</feature>
<dbReference type="Proteomes" id="UP000436822">
    <property type="component" value="Unassembled WGS sequence"/>
</dbReference>
<dbReference type="Pfam" id="PF13338">
    <property type="entry name" value="AbiEi_4"/>
    <property type="match status" value="1"/>
</dbReference>
<dbReference type="InterPro" id="IPR025159">
    <property type="entry name" value="AbiEi_N"/>
</dbReference>